<dbReference type="Pfam" id="PF24733">
    <property type="entry name" value="DUF7684"/>
    <property type="match status" value="1"/>
</dbReference>
<dbReference type="HOGENOM" id="CLU_145974_0_0_6"/>
<name>B1KFV0_SHEWM</name>
<reference evidence="2 3" key="1">
    <citation type="submission" date="2008-02" db="EMBL/GenBank/DDBJ databases">
        <title>Complete sequence of Shewanella woodyi ATCC 51908.</title>
        <authorList>
            <consortium name="US DOE Joint Genome Institute"/>
            <person name="Copeland A."/>
            <person name="Lucas S."/>
            <person name="Lapidus A."/>
            <person name="Glavina del Rio T."/>
            <person name="Dalin E."/>
            <person name="Tice H."/>
            <person name="Bruce D."/>
            <person name="Goodwin L."/>
            <person name="Pitluck S."/>
            <person name="Sims D."/>
            <person name="Brettin T."/>
            <person name="Detter J.C."/>
            <person name="Han C."/>
            <person name="Kuske C.R."/>
            <person name="Schmutz J."/>
            <person name="Larimer F."/>
            <person name="Land M."/>
            <person name="Hauser L."/>
            <person name="Kyrpides N."/>
            <person name="Lykidis A."/>
            <person name="Zhao J.-S."/>
            <person name="Richardson P."/>
        </authorList>
    </citation>
    <scope>NUCLEOTIDE SEQUENCE [LARGE SCALE GENOMIC DNA]</scope>
    <source>
        <strain evidence="3">ATCC 51908 / MS32</strain>
    </source>
</reference>
<keyword evidence="3" id="KW-1185">Reference proteome</keyword>
<dbReference type="RefSeq" id="WP_012323613.1">
    <property type="nucleotide sequence ID" value="NC_010506.1"/>
</dbReference>
<dbReference type="KEGG" id="swd:Swoo_0973"/>
<dbReference type="eggNOG" id="ENOG5033166">
    <property type="taxonomic scope" value="Bacteria"/>
</dbReference>
<evidence type="ECO:0000313" key="2">
    <source>
        <dbReference type="EMBL" id="ACA85266.1"/>
    </source>
</evidence>
<dbReference type="InterPro" id="IPR056101">
    <property type="entry name" value="DUF7684"/>
</dbReference>
<accession>B1KFV0</accession>
<feature type="domain" description="DUF7684" evidence="1">
    <location>
        <begin position="1"/>
        <end position="136"/>
    </location>
</feature>
<dbReference type="EMBL" id="CP000961">
    <property type="protein sequence ID" value="ACA85266.1"/>
    <property type="molecule type" value="Genomic_DNA"/>
</dbReference>
<dbReference type="Proteomes" id="UP000002168">
    <property type="component" value="Chromosome"/>
</dbReference>
<proteinExistence type="predicted"/>
<dbReference type="STRING" id="392500.Swoo_0973"/>
<dbReference type="AlphaFoldDB" id="B1KFV0"/>
<evidence type="ECO:0000313" key="3">
    <source>
        <dbReference type="Proteomes" id="UP000002168"/>
    </source>
</evidence>
<sequence length="136" mass="15634">MEYVQLTKNTILPDISKLGPFRCIVVVEKGVPEVRQKEVSAWLVESGCLYMMAWGIECGSWDTSVDIANLEKFDFNEIPEENLIITIWHNDEPLSEVFWYSKHCAFHSTVEIENTVLLNISAIDKSNQYLSEYINA</sequence>
<organism evidence="2 3">
    <name type="scientific">Shewanella woodyi (strain ATCC 51908 / MS32)</name>
    <dbReference type="NCBI Taxonomy" id="392500"/>
    <lineage>
        <taxon>Bacteria</taxon>
        <taxon>Pseudomonadati</taxon>
        <taxon>Pseudomonadota</taxon>
        <taxon>Gammaproteobacteria</taxon>
        <taxon>Alteromonadales</taxon>
        <taxon>Shewanellaceae</taxon>
        <taxon>Shewanella</taxon>
    </lineage>
</organism>
<evidence type="ECO:0000259" key="1">
    <source>
        <dbReference type="Pfam" id="PF24733"/>
    </source>
</evidence>
<gene>
    <name evidence="2" type="ordered locus">Swoo_0973</name>
</gene>
<protein>
    <recommendedName>
        <fullName evidence="1">DUF7684 domain-containing protein</fullName>
    </recommendedName>
</protein>